<evidence type="ECO:0000256" key="2">
    <source>
        <dbReference type="ARBA" id="ARBA00022692"/>
    </source>
</evidence>
<feature type="transmembrane region" description="Helical" evidence="5">
    <location>
        <begin position="184"/>
        <end position="202"/>
    </location>
</feature>
<protein>
    <recommendedName>
        <fullName evidence="8">MFS general substrate transporter</fullName>
    </recommendedName>
</protein>
<feature type="transmembrane region" description="Helical" evidence="5">
    <location>
        <begin position="274"/>
        <end position="293"/>
    </location>
</feature>
<feature type="transmembrane region" description="Helical" evidence="5">
    <location>
        <begin position="32"/>
        <end position="50"/>
    </location>
</feature>
<feature type="transmembrane region" description="Helical" evidence="5">
    <location>
        <begin position="416"/>
        <end position="433"/>
    </location>
</feature>
<feature type="transmembrane region" description="Helical" evidence="5">
    <location>
        <begin position="354"/>
        <end position="374"/>
    </location>
</feature>
<evidence type="ECO:0000256" key="1">
    <source>
        <dbReference type="ARBA" id="ARBA00004141"/>
    </source>
</evidence>
<keyword evidence="7" id="KW-1185">Reference proteome</keyword>
<dbReference type="EMBL" id="KZ293443">
    <property type="protein sequence ID" value="PBK65802.1"/>
    <property type="molecule type" value="Genomic_DNA"/>
</dbReference>
<evidence type="ECO:0000256" key="3">
    <source>
        <dbReference type="ARBA" id="ARBA00022989"/>
    </source>
</evidence>
<feature type="transmembrane region" description="Helical" evidence="5">
    <location>
        <begin position="380"/>
        <end position="404"/>
    </location>
</feature>
<dbReference type="Proteomes" id="UP000218334">
    <property type="component" value="Unassembled WGS sequence"/>
</dbReference>
<dbReference type="SUPFAM" id="SSF103473">
    <property type="entry name" value="MFS general substrate transporter"/>
    <property type="match status" value="1"/>
</dbReference>
<keyword evidence="4 5" id="KW-0472">Membrane</keyword>
<feature type="transmembrane region" description="Helical" evidence="5">
    <location>
        <begin position="453"/>
        <end position="471"/>
    </location>
</feature>
<evidence type="ECO:0000256" key="5">
    <source>
        <dbReference type="SAM" id="Phobius"/>
    </source>
</evidence>
<dbReference type="GO" id="GO:0022857">
    <property type="term" value="F:transmembrane transporter activity"/>
    <property type="evidence" value="ECO:0007669"/>
    <property type="project" value="TreeGrafter"/>
</dbReference>
<organism evidence="6 7">
    <name type="scientific">Armillaria solidipes</name>
    <dbReference type="NCBI Taxonomy" id="1076256"/>
    <lineage>
        <taxon>Eukaryota</taxon>
        <taxon>Fungi</taxon>
        <taxon>Dikarya</taxon>
        <taxon>Basidiomycota</taxon>
        <taxon>Agaricomycotina</taxon>
        <taxon>Agaricomycetes</taxon>
        <taxon>Agaricomycetidae</taxon>
        <taxon>Agaricales</taxon>
        <taxon>Marasmiineae</taxon>
        <taxon>Physalacriaceae</taxon>
        <taxon>Armillaria</taxon>
    </lineage>
</organism>
<sequence length="491" mass="55004">MTEPTADPTQVTHEQIPLLQNRAVNHTVHTGSVARLVPVIVLFSIQVAYFDYEQPYTDRSQWGIHEFYIPFYIKNIWYTPSVGGVGTGDLMTVLRVLFTLVSIGWWGRLGDVWGRKPVLLLVGLFLLVLDACIICIDRYKWANAPILLALSVLHGLFGGHALLYGILHAYVADCTSLSSRFGKFSTLFAVAYVTAIMAIQFGDFNTWGGQIHPENSYPFVMNALIIAANLLWIATILPESLQTTGSQERRDIVSGFSAEFPYSFAASPPHRQSYLILGLSVFLYSLTLDFPYLKLAYEHLWQYRHFSDFAFFYAMYIFGVTAVALVYIYPGLNRLLKHIYGKELQSLLYITRRLVQYSVSLDAFLALLVIAIPTTEPTRLVHLFFTSVSFLFTGVIPALFCLASLRATQVGHTSRLAVLFGTLAAIQEVGRTISMNFIQGALYRSPSTGQLKIMYIVMAAFLILTSMFLGLGKLQTDIATEDGDDRRTDVV</sequence>
<dbReference type="PANTHER" id="PTHR23507">
    <property type="entry name" value="ZGC:174356"/>
    <property type="match status" value="1"/>
</dbReference>
<dbReference type="GO" id="GO:0016020">
    <property type="term" value="C:membrane"/>
    <property type="evidence" value="ECO:0007669"/>
    <property type="project" value="UniProtKB-SubCell"/>
</dbReference>
<evidence type="ECO:0000313" key="7">
    <source>
        <dbReference type="Proteomes" id="UP000218334"/>
    </source>
</evidence>
<keyword evidence="3 5" id="KW-1133">Transmembrane helix</keyword>
<feature type="transmembrane region" description="Helical" evidence="5">
    <location>
        <begin position="145"/>
        <end position="172"/>
    </location>
</feature>
<feature type="transmembrane region" description="Helical" evidence="5">
    <location>
        <begin position="90"/>
        <end position="106"/>
    </location>
</feature>
<gene>
    <name evidence="6" type="ORF">ARMSODRAFT_1021844</name>
</gene>
<evidence type="ECO:0008006" key="8">
    <source>
        <dbReference type="Google" id="ProtNLM"/>
    </source>
</evidence>
<dbReference type="InterPro" id="IPR036259">
    <property type="entry name" value="MFS_trans_sf"/>
</dbReference>
<keyword evidence="2 5" id="KW-0812">Transmembrane</keyword>
<dbReference type="AlphaFoldDB" id="A0A2H3BFI4"/>
<feature type="transmembrane region" description="Helical" evidence="5">
    <location>
        <begin position="217"/>
        <end position="237"/>
    </location>
</feature>
<reference evidence="7" key="1">
    <citation type="journal article" date="2017" name="Nat. Ecol. Evol.">
        <title>Genome expansion and lineage-specific genetic innovations in the forest pathogenic fungi Armillaria.</title>
        <authorList>
            <person name="Sipos G."/>
            <person name="Prasanna A.N."/>
            <person name="Walter M.C."/>
            <person name="O'Connor E."/>
            <person name="Balint B."/>
            <person name="Krizsan K."/>
            <person name="Kiss B."/>
            <person name="Hess J."/>
            <person name="Varga T."/>
            <person name="Slot J."/>
            <person name="Riley R."/>
            <person name="Boka B."/>
            <person name="Rigling D."/>
            <person name="Barry K."/>
            <person name="Lee J."/>
            <person name="Mihaltcheva S."/>
            <person name="LaButti K."/>
            <person name="Lipzen A."/>
            <person name="Waldron R."/>
            <person name="Moloney N.M."/>
            <person name="Sperisen C."/>
            <person name="Kredics L."/>
            <person name="Vagvoelgyi C."/>
            <person name="Patrignani A."/>
            <person name="Fitzpatrick D."/>
            <person name="Nagy I."/>
            <person name="Doyle S."/>
            <person name="Anderson J.B."/>
            <person name="Grigoriev I.V."/>
            <person name="Gueldener U."/>
            <person name="Muensterkoetter M."/>
            <person name="Nagy L.G."/>
        </authorList>
    </citation>
    <scope>NUCLEOTIDE SEQUENCE [LARGE SCALE GENOMIC DNA]</scope>
    <source>
        <strain evidence="7">28-4</strain>
    </source>
</reference>
<feature type="transmembrane region" description="Helical" evidence="5">
    <location>
        <begin position="118"/>
        <end position="139"/>
    </location>
</feature>
<evidence type="ECO:0000256" key="4">
    <source>
        <dbReference type="ARBA" id="ARBA00023136"/>
    </source>
</evidence>
<dbReference type="PANTHER" id="PTHR23507:SF1">
    <property type="entry name" value="FI18259P1-RELATED"/>
    <property type="match status" value="1"/>
</dbReference>
<comment type="subcellular location">
    <subcellularLocation>
        <location evidence="1">Membrane</location>
        <topology evidence="1">Multi-pass membrane protein</topology>
    </subcellularLocation>
</comment>
<proteinExistence type="predicted"/>
<feature type="transmembrane region" description="Helical" evidence="5">
    <location>
        <begin position="313"/>
        <end position="333"/>
    </location>
</feature>
<dbReference type="Gene3D" id="1.20.1250.20">
    <property type="entry name" value="MFS general substrate transporter like domains"/>
    <property type="match status" value="1"/>
</dbReference>
<accession>A0A2H3BFI4</accession>
<evidence type="ECO:0000313" key="6">
    <source>
        <dbReference type="EMBL" id="PBK65802.1"/>
    </source>
</evidence>
<name>A0A2H3BFI4_9AGAR</name>